<reference evidence="3 4" key="1">
    <citation type="submission" date="2017-04" db="EMBL/GenBank/DDBJ databases">
        <authorList>
            <person name="Afonso C.L."/>
            <person name="Miller P.J."/>
            <person name="Scott M.A."/>
            <person name="Spackman E."/>
            <person name="Goraichik I."/>
            <person name="Dimitrov K.M."/>
            <person name="Suarez D.L."/>
            <person name="Swayne D.E."/>
        </authorList>
    </citation>
    <scope>NUCLEOTIDE SEQUENCE [LARGE SCALE GENOMIC DNA]</scope>
    <source>
        <strain evidence="3 4">LMG26642</strain>
    </source>
</reference>
<name>A0A1X7NQW4_9LACT</name>
<evidence type="ECO:0000259" key="1">
    <source>
        <dbReference type="Pfam" id="PF00675"/>
    </source>
</evidence>
<dbReference type="InterPro" id="IPR007863">
    <property type="entry name" value="Peptidase_M16_C"/>
</dbReference>
<gene>
    <name evidence="3" type="ORF">SAMN04488700_2364</name>
</gene>
<dbReference type="PANTHER" id="PTHR11851">
    <property type="entry name" value="METALLOPROTEASE"/>
    <property type="match status" value="1"/>
</dbReference>
<evidence type="ECO:0000313" key="4">
    <source>
        <dbReference type="Proteomes" id="UP000193435"/>
    </source>
</evidence>
<keyword evidence="4" id="KW-1185">Reference proteome</keyword>
<dbReference type="RefSeq" id="WP_085560381.1">
    <property type="nucleotide sequence ID" value="NZ_FOAH01000002.1"/>
</dbReference>
<feature type="domain" description="Peptidase M16 N-terminal" evidence="1">
    <location>
        <begin position="63"/>
        <end position="174"/>
    </location>
</feature>
<dbReference type="Gene3D" id="3.30.830.10">
    <property type="entry name" value="Metalloenzyme, LuxS/M16 peptidase-like"/>
    <property type="match status" value="2"/>
</dbReference>
<dbReference type="Proteomes" id="UP000193435">
    <property type="component" value="Unassembled WGS sequence"/>
</dbReference>
<protein>
    <submittedName>
        <fullName evidence="3">Predicted Zn-dependent peptidase</fullName>
    </submittedName>
</protein>
<dbReference type="InterPro" id="IPR011765">
    <property type="entry name" value="Pept_M16_N"/>
</dbReference>
<proteinExistence type="predicted"/>
<organism evidence="3 4">
    <name type="scientific">Carnobacterium iners</name>
    <dbReference type="NCBI Taxonomy" id="1073423"/>
    <lineage>
        <taxon>Bacteria</taxon>
        <taxon>Bacillati</taxon>
        <taxon>Bacillota</taxon>
        <taxon>Bacilli</taxon>
        <taxon>Lactobacillales</taxon>
        <taxon>Carnobacteriaceae</taxon>
        <taxon>Carnobacterium</taxon>
    </lineage>
</organism>
<accession>A0A1X7NQW4</accession>
<dbReference type="PANTHER" id="PTHR11851:SF134">
    <property type="entry name" value="ZINC-DEPENDENT PROTEASE"/>
    <property type="match status" value="1"/>
</dbReference>
<evidence type="ECO:0000313" key="3">
    <source>
        <dbReference type="EMBL" id="SMH40465.1"/>
    </source>
</evidence>
<evidence type="ECO:0000259" key="2">
    <source>
        <dbReference type="Pfam" id="PF05193"/>
    </source>
</evidence>
<dbReference type="STRING" id="1073423.SAMN04488700_2364"/>
<dbReference type="Pfam" id="PF05193">
    <property type="entry name" value="Peptidase_M16_C"/>
    <property type="match status" value="1"/>
</dbReference>
<sequence>MDKKHYDQLNETTYTEILLNGLSVTLLPKNEFHKTYGLFTTKYGSIDNQFVPRKGNQLTRVPDGIAHFLEHKMFEKKDGDVFNVFGKLGASANAFTSFTQTSYLFSSTTNIKENIETLLNFVQEPYFTKETVDKEKGIIAQEIQMYEDEPDWRLFFGILGNLYPKHPVHIDIAGTVDSITDITAELLYESYNTFYHPSNMNLFVVGKMDPEEMMALIKSNQAKKSFSEVTEIERYFPEEKIADINPFDSIRMTVKRPKSIIGIKGVGQVPEGKKALIYKITMDLLLALLVGPTSDNYLRLYDSGVIDDSFSHDFSLERTFYFADIAGDTKDPEMFSTAIKEILLTAKMSPELNREHLVLIKKRMIGQVLQSLNSLEYIANQYSQQNYGETTLFDLVPIIEAITLNQIKKIAEEFMQESHMSVFHILPKGDEKA</sequence>
<dbReference type="InterPro" id="IPR011249">
    <property type="entry name" value="Metalloenz_LuxS/M16"/>
</dbReference>
<dbReference type="GO" id="GO:0046872">
    <property type="term" value="F:metal ion binding"/>
    <property type="evidence" value="ECO:0007669"/>
    <property type="project" value="InterPro"/>
</dbReference>
<dbReference type="OrthoDB" id="9811314at2"/>
<dbReference type="NCBIfam" id="NF047421">
    <property type="entry name" value="YfmH_fam"/>
    <property type="match status" value="1"/>
</dbReference>
<dbReference type="Pfam" id="PF00675">
    <property type="entry name" value="Peptidase_M16"/>
    <property type="match status" value="1"/>
</dbReference>
<feature type="domain" description="Peptidase M16 C-terminal" evidence="2">
    <location>
        <begin position="181"/>
        <end position="345"/>
    </location>
</feature>
<dbReference type="EMBL" id="FXBJ01000002">
    <property type="protein sequence ID" value="SMH40465.1"/>
    <property type="molecule type" value="Genomic_DNA"/>
</dbReference>
<dbReference type="InterPro" id="IPR050361">
    <property type="entry name" value="MPP/UQCRC_Complex"/>
</dbReference>
<dbReference type="AlphaFoldDB" id="A0A1X7NQW4"/>
<dbReference type="SUPFAM" id="SSF63411">
    <property type="entry name" value="LuxS/MPP-like metallohydrolase"/>
    <property type="match status" value="2"/>
</dbReference>